<evidence type="ECO:0000256" key="3">
    <source>
        <dbReference type="ARBA" id="ARBA00006484"/>
    </source>
</evidence>
<evidence type="ECO:0000313" key="16">
    <source>
        <dbReference type="Proteomes" id="UP000589351"/>
    </source>
</evidence>
<dbReference type="FunFam" id="3.40.50.720:FF:000084">
    <property type="entry name" value="Short-chain dehydrogenase reductase"/>
    <property type="match status" value="1"/>
</dbReference>
<evidence type="ECO:0000256" key="2">
    <source>
        <dbReference type="ARBA" id="ARBA00003200"/>
    </source>
</evidence>
<keyword evidence="16" id="KW-1185">Reference proteome</keyword>
<evidence type="ECO:0000256" key="13">
    <source>
        <dbReference type="ARBA" id="ARBA00047315"/>
    </source>
</evidence>
<evidence type="ECO:0000256" key="12">
    <source>
        <dbReference type="ARBA" id="ARBA00032683"/>
    </source>
</evidence>
<dbReference type="Pfam" id="PF00106">
    <property type="entry name" value="adh_short"/>
    <property type="match status" value="1"/>
</dbReference>
<evidence type="ECO:0000313" key="15">
    <source>
        <dbReference type="EMBL" id="CAD2070605.1"/>
    </source>
</evidence>
<comment type="caution">
    <text evidence="15">The sequence shown here is derived from an EMBL/GenBank/DDBJ whole genome shotgun (WGS) entry which is preliminary data.</text>
</comment>
<reference evidence="15 16" key="1">
    <citation type="submission" date="2020-07" db="EMBL/GenBank/DDBJ databases">
        <authorList>
            <person name="Criscuolo A."/>
        </authorList>
    </citation>
    <scope>NUCLEOTIDE SEQUENCE [LARGE SCALE GENOMIC DNA]</scope>
    <source>
        <strain evidence="15">CIP111649</strain>
    </source>
</reference>
<accession>A0A6V7R087</accession>
<dbReference type="GO" id="GO:0052588">
    <property type="term" value="F:diacetyl reductase ((S)-acetoin forming) (NAD+) activity"/>
    <property type="evidence" value="ECO:0007669"/>
    <property type="project" value="UniProtKB-EC"/>
</dbReference>
<evidence type="ECO:0000256" key="7">
    <source>
        <dbReference type="ARBA" id="ARBA00023002"/>
    </source>
</evidence>
<name>A0A6V7R087_9STAP</name>
<dbReference type="Gene3D" id="3.40.50.720">
    <property type="entry name" value="NAD(P)-binding Rossmann-like Domain"/>
    <property type="match status" value="1"/>
</dbReference>
<evidence type="ECO:0000256" key="4">
    <source>
        <dbReference type="ARBA" id="ARBA00012848"/>
    </source>
</evidence>
<dbReference type="AlphaFoldDB" id="A0A6V7R087"/>
<dbReference type="PRINTS" id="PR00080">
    <property type="entry name" value="SDRFAMILY"/>
</dbReference>
<dbReference type="Proteomes" id="UP000589351">
    <property type="component" value="Unassembled WGS sequence"/>
</dbReference>
<dbReference type="EMBL" id="CAJEWD010000003">
    <property type="protein sequence ID" value="CAD2070605.1"/>
    <property type="molecule type" value="Genomic_DNA"/>
</dbReference>
<evidence type="ECO:0000256" key="5">
    <source>
        <dbReference type="ARBA" id="ARBA00016110"/>
    </source>
</evidence>
<dbReference type="InterPro" id="IPR036291">
    <property type="entry name" value="NAD(P)-bd_dom_sf"/>
</dbReference>
<dbReference type="InterPro" id="IPR002347">
    <property type="entry name" value="SDR_fam"/>
</dbReference>
<evidence type="ECO:0000256" key="11">
    <source>
        <dbReference type="ARBA" id="ARBA00031758"/>
    </source>
</evidence>
<dbReference type="InterPro" id="IPR050259">
    <property type="entry name" value="SDR"/>
</dbReference>
<proteinExistence type="inferred from homology"/>
<gene>
    <name evidence="15" type="primary">baiA2</name>
    <name evidence="15" type="ORF">JEODO184_00014</name>
</gene>
<evidence type="ECO:0000256" key="10">
    <source>
        <dbReference type="ARBA" id="ARBA00029989"/>
    </source>
</evidence>
<sequence length="236" mass="25704">MQDLSGKTALITGGSKGIGLKTAEALAREGVNVAITARNEDTLKEALQTLNQYKVSTIAVRGDVSNKIEADEIVSSVIEEFGKIDILINNAGIMGGGSFFDDNEDMFRQMIDVNVFGMYYVMKAALPHMQDKQSGDVVNIASVSGLRASATSALYSASKHAVIGLTEGVMREVRKDNIRVSYLTPSAVLTREPSLDPETMTHPEDIADIIVNNLKIHPRTFVKNSEMWATNPREID</sequence>
<dbReference type="GO" id="GO:0008206">
    <property type="term" value="P:bile acid metabolic process"/>
    <property type="evidence" value="ECO:0007669"/>
    <property type="project" value="UniProtKB-ARBA"/>
</dbReference>
<dbReference type="RefSeq" id="WP_183369030.1">
    <property type="nucleotide sequence ID" value="NZ_CAJEWD010000003.1"/>
</dbReference>
<dbReference type="PANTHER" id="PTHR42879">
    <property type="entry name" value="3-OXOACYL-(ACYL-CARRIER-PROTEIN) REDUCTASE"/>
    <property type="match status" value="1"/>
</dbReference>
<organism evidence="15 16">
    <name type="scientific">Jeotgalicoccus meleagridis</name>
    <dbReference type="NCBI Taxonomy" id="2759181"/>
    <lineage>
        <taxon>Bacteria</taxon>
        <taxon>Bacillati</taxon>
        <taxon>Bacillota</taxon>
        <taxon>Bacilli</taxon>
        <taxon>Bacillales</taxon>
        <taxon>Staphylococcaceae</taxon>
        <taxon>Jeotgalicoccus</taxon>
    </lineage>
</organism>
<comment type="similarity">
    <text evidence="3 14">Belongs to the short-chain dehydrogenases/reductases (SDR) family.</text>
</comment>
<comment type="function">
    <text evidence="1">Catalyzes the NADPH-dependent reduction of beta-ketoacyl-ACP substrates to beta-hydroxyacyl-ACP products, the first reductive step in the elongation cycle of fatty acid biosynthesis.</text>
</comment>
<comment type="function">
    <text evidence="2">Catalyzes the irreversible reduction of 2,3-butanediol to (S)-acetoin in the presence of NADH.</text>
</comment>
<evidence type="ECO:0000256" key="1">
    <source>
        <dbReference type="ARBA" id="ARBA00002607"/>
    </source>
</evidence>
<protein>
    <recommendedName>
        <fullName evidence="6">3-oxoacyl-[acyl-carrier-protein] reductase FabG</fullName>
        <ecNumber evidence="4">1.1.1.304</ecNumber>
    </recommendedName>
    <alternativeName>
        <fullName evidence="10">Acetoin(diacetyl) reductase</fullName>
    </alternativeName>
    <alternativeName>
        <fullName evidence="8 12">Beta-Ketoacyl-acyl carrier protein reductase</fullName>
    </alternativeName>
    <alternativeName>
        <fullName evidence="9">Beta-ketoacyl-ACP reductase</fullName>
    </alternativeName>
    <alternativeName>
        <fullName evidence="5">Diacetyl reductase [(S)-acetoin forming]</fullName>
    </alternativeName>
    <alternativeName>
        <fullName evidence="11">Meso-2,3-butanediol dehydrogenase</fullName>
    </alternativeName>
</protein>
<comment type="catalytic activity">
    <reaction evidence="13">
        <text>(S)-acetoin + NAD(+) = diacetyl + NADH + H(+)</text>
        <dbReference type="Rhea" id="RHEA:27286"/>
        <dbReference type="ChEBI" id="CHEBI:15378"/>
        <dbReference type="ChEBI" id="CHEBI:15687"/>
        <dbReference type="ChEBI" id="CHEBI:16583"/>
        <dbReference type="ChEBI" id="CHEBI:57540"/>
        <dbReference type="ChEBI" id="CHEBI:57945"/>
        <dbReference type="EC" id="1.1.1.304"/>
    </reaction>
</comment>
<dbReference type="PANTHER" id="PTHR42879:SF2">
    <property type="entry name" value="3-OXOACYL-[ACYL-CARRIER-PROTEIN] REDUCTASE FABG"/>
    <property type="match status" value="1"/>
</dbReference>
<dbReference type="PROSITE" id="PS00061">
    <property type="entry name" value="ADH_SHORT"/>
    <property type="match status" value="1"/>
</dbReference>
<dbReference type="SUPFAM" id="SSF51735">
    <property type="entry name" value="NAD(P)-binding Rossmann-fold domains"/>
    <property type="match status" value="1"/>
</dbReference>
<evidence type="ECO:0000256" key="6">
    <source>
        <dbReference type="ARBA" id="ARBA00017650"/>
    </source>
</evidence>
<dbReference type="PRINTS" id="PR00081">
    <property type="entry name" value="GDHRDH"/>
</dbReference>
<evidence type="ECO:0000256" key="14">
    <source>
        <dbReference type="RuleBase" id="RU000363"/>
    </source>
</evidence>
<dbReference type="CDD" id="cd05233">
    <property type="entry name" value="SDR_c"/>
    <property type="match status" value="1"/>
</dbReference>
<evidence type="ECO:0000256" key="8">
    <source>
        <dbReference type="ARBA" id="ARBA00029743"/>
    </source>
</evidence>
<dbReference type="EC" id="1.1.1.304" evidence="4"/>
<keyword evidence="7" id="KW-0560">Oxidoreductase</keyword>
<evidence type="ECO:0000256" key="9">
    <source>
        <dbReference type="ARBA" id="ARBA00029899"/>
    </source>
</evidence>
<dbReference type="InterPro" id="IPR020904">
    <property type="entry name" value="Sc_DH/Rdtase_CS"/>
</dbReference>